<dbReference type="Proteomes" id="UP000216020">
    <property type="component" value="Unassembled WGS sequence"/>
</dbReference>
<proteinExistence type="predicted"/>
<evidence type="ECO:0000259" key="1">
    <source>
        <dbReference type="PROSITE" id="PS50943"/>
    </source>
</evidence>
<dbReference type="PROSITE" id="PS50943">
    <property type="entry name" value="HTH_CROC1"/>
    <property type="match status" value="1"/>
</dbReference>
<dbReference type="RefSeq" id="WP_094855041.1">
    <property type="nucleotide sequence ID" value="NZ_NEVM01000005.1"/>
</dbReference>
<dbReference type="EMBL" id="NEVM01000005">
    <property type="protein sequence ID" value="OZI30617.1"/>
    <property type="molecule type" value="Genomic_DNA"/>
</dbReference>
<dbReference type="SUPFAM" id="SSF47413">
    <property type="entry name" value="lambda repressor-like DNA-binding domains"/>
    <property type="match status" value="1"/>
</dbReference>
<sequence>MTYLRDFDPANYLTDDETIAHYLALAAQEDDPDAFLQALGDVARARGIGEISKGTGLSRTNLYRVLAPGSNPSYHTLRRVMEALGVSISAVVKPKDHAPTI</sequence>
<dbReference type="InterPro" id="IPR010982">
    <property type="entry name" value="Lambda_DNA-bd_dom_sf"/>
</dbReference>
<dbReference type="Gene3D" id="1.10.260.40">
    <property type="entry name" value="lambda repressor-like DNA-binding domains"/>
    <property type="match status" value="1"/>
</dbReference>
<dbReference type="GO" id="GO:0003677">
    <property type="term" value="F:DNA binding"/>
    <property type="evidence" value="ECO:0007669"/>
    <property type="project" value="InterPro"/>
</dbReference>
<reference evidence="3" key="1">
    <citation type="submission" date="2017-05" db="EMBL/GenBank/DDBJ databases">
        <title>Complete and WGS of Bordetella genogroups.</title>
        <authorList>
            <person name="Spilker T."/>
            <person name="Lipuma J."/>
        </authorList>
    </citation>
    <scope>NUCLEOTIDE SEQUENCE [LARGE SCALE GENOMIC DNA]</scope>
    <source>
        <strain evidence="3">AU16122</strain>
    </source>
</reference>
<dbReference type="InterPro" id="IPR001387">
    <property type="entry name" value="Cro/C1-type_HTH"/>
</dbReference>
<dbReference type="CDD" id="cd00093">
    <property type="entry name" value="HTH_XRE"/>
    <property type="match status" value="1"/>
</dbReference>
<accession>A0A261S0T2</accession>
<protein>
    <submittedName>
        <fullName evidence="2">Putative addiction module antidote protein</fullName>
    </submittedName>
</protein>
<keyword evidence="3" id="KW-1185">Reference proteome</keyword>
<dbReference type="OrthoDB" id="9798416at2"/>
<dbReference type="PANTHER" id="PTHR40275">
    <property type="entry name" value="SSL7038 PROTEIN"/>
    <property type="match status" value="1"/>
</dbReference>
<dbReference type="AlphaFoldDB" id="A0A261S0T2"/>
<dbReference type="InterPro" id="IPR014057">
    <property type="entry name" value="HI1420"/>
</dbReference>
<evidence type="ECO:0000313" key="3">
    <source>
        <dbReference type="Proteomes" id="UP000216020"/>
    </source>
</evidence>
<feature type="domain" description="HTH cro/C1-type" evidence="1">
    <location>
        <begin position="50"/>
        <end position="91"/>
    </location>
</feature>
<organism evidence="2 3">
    <name type="scientific">Bordetella genomosp. 10</name>
    <dbReference type="NCBI Taxonomy" id="1416804"/>
    <lineage>
        <taxon>Bacteria</taxon>
        <taxon>Pseudomonadati</taxon>
        <taxon>Pseudomonadota</taxon>
        <taxon>Betaproteobacteria</taxon>
        <taxon>Burkholderiales</taxon>
        <taxon>Alcaligenaceae</taxon>
        <taxon>Bordetella</taxon>
    </lineage>
</organism>
<comment type="caution">
    <text evidence="2">The sequence shown here is derived from an EMBL/GenBank/DDBJ whole genome shotgun (WGS) entry which is preliminary data.</text>
</comment>
<evidence type="ECO:0000313" key="2">
    <source>
        <dbReference type="EMBL" id="OZI30617.1"/>
    </source>
</evidence>
<dbReference type="Pfam" id="PF21716">
    <property type="entry name" value="dnstrm_HI1420"/>
    <property type="match status" value="1"/>
</dbReference>
<dbReference type="PANTHER" id="PTHR40275:SF1">
    <property type="entry name" value="SSL7038 PROTEIN"/>
    <property type="match status" value="1"/>
</dbReference>
<gene>
    <name evidence="2" type="ORF">CAL29_21690</name>
</gene>
<name>A0A261S0T2_9BORD</name>
<dbReference type="NCBIfam" id="TIGR02684">
    <property type="entry name" value="dnstrm_HI1420"/>
    <property type="match status" value="1"/>
</dbReference>